<dbReference type="Proteomes" id="UP001324634">
    <property type="component" value="Chromosome"/>
</dbReference>
<dbReference type="GO" id="GO:0009231">
    <property type="term" value="P:riboflavin biosynthetic process"/>
    <property type="evidence" value="ECO:0007669"/>
    <property type="project" value="InterPro"/>
</dbReference>
<dbReference type="SUPFAM" id="SSF53597">
    <property type="entry name" value="Dihydrofolate reductase-like"/>
    <property type="match status" value="1"/>
</dbReference>
<dbReference type="Gene3D" id="3.40.430.10">
    <property type="entry name" value="Dihydrofolate Reductase, subunit A"/>
    <property type="match status" value="1"/>
</dbReference>
<dbReference type="Pfam" id="PF01872">
    <property type="entry name" value="RibD_C"/>
    <property type="match status" value="1"/>
</dbReference>
<evidence type="ECO:0000313" key="2">
    <source>
        <dbReference type="EMBL" id="WPU64344.1"/>
    </source>
</evidence>
<gene>
    <name evidence="2" type="ORF">SOO65_16740</name>
</gene>
<dbReference type="PANTHER" id="PTHR38011">
    <property type="entry name" value="DIHYDROFOLATE REDUCTASE FAMILY PROTEIN (AFU_ORTHOLOGUE AFUA_8G06820)"/>
    <property type="match status" value="1"/>
</dbReference>
<dbReference type="EMBL" id="CP139487">
    <property type="protein sequence ID" value="WPU64344.1"/>
    <property type="molecule type" value="Genomic_DNA"/>
</dbReference>
<dbReference type="RefSeq" id="WP_321392973.1">
    <property type="nucleotide sequence ID" value="NZ_CP139487.1"/>
</dbReference>
<dbReference type="PANTHER" id="PTHR38011:SF11">
    <property type="entry name" value="2,5-DIAMINO-6-RIBOSYLAMINO-4(3H)-PYRIMIDINONE 5'-PHOSPHATE REDUCTASE"/>
    <property type="match status" value="1"/>
</dbReference>
<dbReference type="KEGG" id="psti:SOO65_16740"/>
<reference evidence="2 3" key="1">
    <citation type="submission" date="2023-11" db="EMBL/GenBank/DDBJ databases">
        <title>Peredibacter starrii A3.12.</title>
        <authorList>
            <person name="Mitchell R.J."/>
        </authorList>
    </citation>
    <scope>NUCLEOTIDE SEQUENCE [LARGE SCALE GENOMIC DNA]</scope>
    <source>
        <strain evidence="2 3">A3.12</strain>
    </source>
</reference>
<dbReference type="InterPro" id="IPR050765">
    <property type="entry name" value="Riboflavin_Biosynth_HTPR"/>
</dbReference>
<feature type="domain" description="Bacterial bifunctional deaminase-reductase C-terminal" evidence="1">
    <location>
        <begin position="4"/>
        <end position="169"/>
    </location>
</feature>
<dbReference type="AlphaFoldDB" id="A0AAX4HN66"/>
<sequence>MKTIYFAATSLDGYIADKNNSLEWLFQFGEPEGNVIENFVNSVGVLAMGSTTYMWLYDHLSKSKESWPYKVPSFVFTSKENLPLIDNADIRIVRGDVVPVHQKMSEIANGKTIWIMGGGELAGKFYDANLLDEMQLHVASTTIGGGAPLFPRLTNPPLILESVQQRGTGGVELTYKVPKH</sequence>
<protein>
    <submittedName>
        <fullName evidence="2">Dihydrofolate reductase family protein</fullName>
    </submittedName>
</protein>
<name>A0AAX4HN66_9BACT</name>
<dbReference type="GO" id="GO:0008703">
    <property type="term" value="F:5-amino-6-(5-phosphoribosylamino)uracil reductase activity"/>
    <property type="evidence" value="ECO:0007669"/>
    <property type="project" value="InterPro"/>
</dbReference>
<dbReference type="InterPro" id="IPR002734">
    <property type="entry name" value="RibDG_C"/>
</dbReference>
<evidence type="ECO:0000313" key="3">
    <source>
        <dbReference type="Proteomes" id="UP001324634"/>
    </source>
</evidence>
<accession>A0AAX4HN66</accession>
<evidence type="ECO:0000259" key="1">
    <source>
        <dbReference type="Pfam" id="PF01872"/>
    </source>
</evidence>
<organism evidence="2 3">
    <name type="scientific">Peredibacter starrii</name>
    <dbReference type="NCBI Taxonomy" id="28202"/>
    <lineage>
        <taxon>Bacteria</taxon>
        <taxon>Pseudomonadati</taxon>
        <taxon>Bdellovibrionota</taxon>
        <taxon>Bacteriovoracia</taxon>
        <taxon>Bacteriovoracales</taxon>
        <taxon>Bacteriovoracaceae</taxon>
        <taxon>Peredibacter</taxon>
    </lineage>
</organism>
<proteinExistence type="predicted"/>
<keyword evidence="3" id="KW-1185">Reference proteome</keyword>
<dbReference type="InterPro" id="IPR024072">
    <property type="entry name" value="DHFR-like_dom_sf"/>
</dbReference>